<sequence>MMSLYFLKHYLYDEPVEEEKLEEVKFRNNACRLAWAGSGDITAERNPAARCHIVQATARAAASSRRSQLLPRANQIDRPVVIKWGFGLIDSRGCCRVIC</sequence>
<evidence type="ECO:0000313" key="2">
    <source>
        <dbReference type="Proteomes" id="UP000054630"/>
    </source>
</evidence>
<dbReference type="OrthoDB" id="10386568at2759"/>
<proteinExistence type="predicted"/>
<comment type="caution">
    <text evidence="1">The sequence shown here is derived from an EMBL/GenBank/DDBJ whole genome shotgun (WGS) entry which is preliminary data.</text>
</comment>
<name>A0A0V0SDI5_9BILA</name>
<accession>A0A0V0SDI5</accession>
<dbReference type="Proteomes" id="UP000054630">
    <property type="component" value="Unassembled WGS sequence"/>
</dbReference>
<gene>
    <name evidence="1" type="ORF">T07_8743</name>
</gene>
<keyword evidence="2" id="KW-1185">Reference proteome</keyword>
<evidence type="ECO:0000313" key="1">
    <source>
        <dbReference type="EMBL" id="KRX24797.1"/>
    </source>
</evidence>
<organism evidence="1 2">
    <name type="scientific">Trichinella nelsoni</name>
    <dbReference type="NCBI Taxonomy" id="6336"/>
    <lineage>
        <taxon>Eukaryota</taxon>
        <taxon>Metazoa</taxon>
        <taxon>Ecdysozoa</taxon>
        <taxon>Nematoda</taxon>
        <taxon>Enoplea</taxon>
        <taxon>Dorylaimia</taxon>
        <taxon>Trichinellida</taxon>
        <taxon>Trichinellidae</taxon>
        <taxon>Trichinella</taxon>
    </lineage>
</organism>
<reference evidence="1 2" key="1">
    <citation type="submission" date="2015-01" db="EMBL/GenBank/DDBJ databases">
        <title>Evolution of Trichinella species and genotypes.</title>
        <authorList>
            <person name="Korhonen P.K."/>
            <person name="Edoardo P."/>
            <person name="Giuseppe L.R."/>
            <person name="Gasser R.B."/>
        </authorList>
    </citation>
    <scope>NUCLEOTIDE SEQUENCE [LARGE SCALE GENOMIC DNA]</scope>
    <source>
        <strain evidence="1">ISS37</strain>
    </source>
</reference>
<dbReference type="EMBL" id="JYDL01000015">
    <property type="protein sequence ID" value="KRX24797.1"/>
    <property type="molecule type" value="Genomic_DNA"/>
</dbReference>
<protein>
    <submittedName>
        <fullName evidence="1">Uncharacterized protein</fullName>
    </submittedName>
</protein>
<dbReference type="AlphaFoldDB" id="A0A0V0SDI5"/>